<evidence type="ECO:0008006" key="4">
    <source>
        <dbReference type="Google" id="ProtNLM"/>
    </source>
</evidence>
<comment type="caution">
    <text evidence="2">The sequence shown here is derived from an EMBL/GenBank/DDBJ whole genome shotgun (WGS) entry which is preliminary data.</text>
</comment>
<organism evidence="2 3">
    <name type="scientific">Candidatus Adlerbacteria bacterium RIFCSPHIGHO2_12_FULL_53_18</name>
    <dbReference type="NCBI Taxonomy" id="1797242"/>
    <lineage>
        <taxon>Bacteria</taxon>
        <taxon>Candidatus Adleribacteriota</taxon>
    </lineage>
</organism>
<evidence type="ECO:0000313" key="3">
    <source>
        <dbReference type="Proteomes" id="UP000178091"/>
    </source>
</evidence>
<keyword evidence="1" id="KW-0472">Membrane</keyword>
<name>A0A1F4XRZ5_9BACT</name>
<dbReference type="AlphaFoldDB" id="A0A1F4XRZ5"/>
<accession>A0A1F4XRZ5</accession>
<keyword evidence="1" id="KW-1133">Transmembrane helix</keyword>
<proteinExistence type="predicted"/>
<dbReference type="EMBL" id="MEWW01000015">
    <property type="protein sequence ID" value="OGC84499.1"/>
    <property type="molecule type" value="Genomic_DNA"/>
</dbReference>
<dbReference type="Proteomes" id="UP000178091">
    <property type="component" value="Unassembled WGS sequence"/>
</dbReference>
<evidence type="ECO:0000313" key="2">
    <source>
        <dbReference type="EMBL" id="OGC84499.1"/>
    </source>
</evidence>
<sequence length="95" mass="10350">MNTNRWLIALIFVVTSGSFLLELWPLAAAGVVAMGFVGRGLFALPLGLLLDLAYGAPVGPAAYLFFPFTIAALATVVVRYSTRRYFIKRTSSEHL</sequence>
<protein>
    <recommendedName>
        <fullName evidence="4">Rod shape-determining protein MreD</fullName>
    </recommendedName>
</protein>
<evidence type="ECO:0000256" key="1">
    <source>
        <dbReference type="SAM" id="Phobius"/>
    </source>
</evidence>
<keyword evidence="1" id="KW-0812">Transmembrane</keyword>
<reference evidence="2 3" key="1">
    <citation type="journal article" date="2016" name="Nat. Commun.">
        <title>Thousands of microbial genomes shed light on interconnected biogeochemical processes in an aquifer system.</title>
        <authorList>
            <person name="Anantharaman K."/>
            <person name="Brown C.T."/>
            <person name="Hug L.A."/>
            <person name="Sharon I."/>
            <person name="Castelle C.J."/>
            <person name="Probst A.J."/>
            <person name="Thomas B.C."/>
            <person name="Singh A."/>
            <person name="Wilkins M.J."/>
            <person name="Karaoz U."/>
            <person name="Brodie E.L."/>
            <person name="Williams K.H."/>
            <person name="Hubbard S.S."/>
            <person name="Banfield J.F."/>
        </authorList>
    </citation>
    <scope>NUCLEOTIDE SEQUENCE [LARGE SCALE GENOMIC DNA]</scope>
</reference>
<gene>
    <name evidence="2" type="ORF">A3F55_02040</name>
</gene>
<feature type="transmembrane region" description="Helical" evidence="1">
    <location>
        <begin position="6"/>
        <end position="24"/>
    </location>
</feature>
<feature type="transmembrane region" description="Helical" evidence="1">
    <location>
        <begin position="61"/>
        <end position="80"/>
    </location>
</feature>